<keyword evidence="3" id="KW-1185">Reference proteome</keyword>
<accession>A0A7J6TEF3</accession>
<name>A0A7J6TEF3_PEROL</name>
<dbReference type="EMBL" id="JABANO010011430">
    <property type="protein sequence ID" value="KAF4743495.1"/>
    <property type="molecule type" value="Genomic_DNA"/>
</dbReference>
<feature type="compositionally biased region" description="Polar residues" evidence="1">
    <location>
        <begin position="228"/>
        <end position="241"/>
    </location>
</feature>
<reference evidence="2 3" key="1">
    <citation type="submission" date="2020-04" db="EMBL/GenBank/DDBJ databases">
        <title>Perkinsus olseni comparative genomics.</title>
        <authorList>
            <person name="Bogema D.R."/>
        </authorList>
    </citation>
    <scope>NUCLEOTIDE SEQUENCE [LARGE SCALE GENOMIC DNA]</scope>
    <source>
        <strain evidence="2 3">ATCC PRA-207</strain>
    </source>
</reference>
<organism evidence="2 3">
    <name type="scientific">Perkinsus olseni</name>
    <name type="common">Perkinsus atlanticus</name>
    <dbReference type="NCBI Taxonomy" id="32597"/>
    <lineage>
        <taxon>Eukaryota</taxon>
        <taxon>Sar</taxon>
        <taxon>Alveolata</taxon>
        <taxon>Perkinsozoa</taxon>
        <taxon>Perkinsea</taxon>
        <taxon>Perkinsida</taxon>
        <taxon>Perkinsidae</taxon>
        <taxon>Perkinsus</taxon>
    </lineage>
</organism>
<evidence type="ECO:0000256" key="1">
    <source>
        <dbReference type="SAM" id="MobiDB-lite"/>
    </source>
</evidence>
<gene>
    <name evidence="2" type="ORF">FOZ63_032665</name>
</gene>
<evidence type="ECO:0000313" key="3">
    <source>
        <dbReference type="Proteomes" id="UP000553632"/>
    </source>
</evidence>
<protein>
    <submittedName>
        <fullName evidence="2">Uncharacterized protein</fullName>
    </submittedName>
</protein>
<feature type="non-terminal residue" evidence="2">
    <location>
        <position position="1"/>
    </location>
</feature>
<proteinExistence type="predicted"/>
<sequence length="802" mass="87073">GGGKPPTGFVTSDSLPAGSYKAVEQNGTICPELPRLVSFEVVVTGGGRGQLASFKAAVSPSRSSTVRDLIDGPENATLVWYIGTHIWKLRQFGSLQIGLSPNCFHVEPKDAAYDFLSDFYIQLRLPMPSRLTSHLVFCQTEIGVIVGIGRNTPPGRYWNSTLYGFRVALSNSSTVGSLFNGPLGGALVRSKKRSSQFLSGGGPPKLAKIGKKVSDGRSSGSLDGAAKSTASELPLSGSSARSNRKRQSTLPEFVTSECLPAGTYKAVAQNGTICPELSDLTDFEMVVTNGEEGQLVNLAVVAEGERVTMEKALPVKWYSYETVCTLTRLGSRVIEGGARCFHVAPRTEQSFLAERLYGSLRQLQEENPGRYPGSPLIFCYTKLGLMVGIGAEKKVSTRWVAARYAFRIDLPGLPTYDDICRVAPPVTSNMHKTKRNRLWREAHRHGEAPQGSHHEVVLEPQSKTKHSELGTVITATVPSTGGAAGFNIAASKGESTVSVVGHPFATDIDKVRPDAGARKSQPVGESSDYLGDVLDAAGLPTTSSSYPNGKRRRIGQDFVTSDSLPAGTYKAVEQNGVICPELPRLVGFEMVVTDGDEGQLVKLMVIAEGRRIDMDKASPMRWYSLGTVSTLKKFGSWTIEETGKCFHVEPPTDVAPFVEGLYRTLEQLQREKPDSGPVPQLIFCYTNLGLMVGIGAEKTGSRWNATRYAFRIDLPGSTPTYDDICRVAPPITSRQKRAQKRKHEQRIEPREWAFHEVTFDPPPKRGQPKLAKISATAASNAVSDGFRSKTVVEHSSAMELDE</sequence>
<dbReference type="AlphaFoldDB" id="A0A7J6TEF3"/>
<feature type="non-terminal residue" evidence="2">
    <location>
        <position position="802"/>
    </location>
</feature>
<feature type="region of interest" description="Disordered" evidence="1">
    <location>
        <begin position="194"/>
        <end position="248"/>
    </location>
</feature>
<dbReference type="Proteomes" id="UP000553632">
    <property type="component" value="Unassembled WGS sequence"/>
</dbReference>
<comment type="caution">
    <text evidence="2">The sequence shown here is derived from an EMBL/GenBank/DDBJ whole genome shotgun (WGS) entry which is preliminary data.</text>
</comment>
<evidence type="ECO:0000313" key="2">
    <source>
        <dbReference type="EMBL" id="KAF4743495.1"/>
    </source>
</evidence>